<evidence type="ECO:0000313" key="7">
    <source>
        <dbReference type="EMBL" id="PIP18633.1"/>
    </source>
</evidence>
<evidence type="ECO:0000313" key="8">
    <source>
        <dbReference type="Proteomes" id="UP000231292"/>
    </source>
</evidence>
<evidence type="ECO:0008006" key="9">
    <source>
        <dbReference type="Google" id="ProtNLM"/>
    </source>
</evidence>
<dbReference type="Pfam" id="PF03739">
    <property type="entry name" value="LptF_LptG"/>
    <property type="match status" value="1"/>
</dbReference>
<name>A0A2G9YIU7_9BACT</name>
<keyword evidence="4 6" id="KW-1133">Transmembrane helix</keyword>
<protein>
    <recommendedName>
        <fullName evidence="9">LPS export ABC transporter permease LptG</fullName>
    </recommendedName>
</protein>
<evidence type="ECO:0000256" key="2">
    <source>
        <dbReference type="ARBA" id="ARBA00022475"/>
    </source>
</evidence>
<dbReference type="InterPro" id="IPR005495">
    <property type="entry name" value="LptG/LptF_permease"/>
</dbReference>
<comment type="subcellular location">
    <subcellularLocation>
        <location evidence="1">Cell membrane</location>
        <topology evidence="1">Multi-pass membrane protein</topology>
    </subcellularLocation>
</comment>
<dbReference type="EMBL" id="PCRK01000183">
    <property type="protein sequence ID" value="PIP18633.1"/>
    <property type="molecule type" value="Genomic_DNA"/>
</dbReference>
<sequence length="70" mass="8334">MRILDRYILKSVIGIFLSCIFFFLFLYVIIDVLSHLDDILKQQTHLTILIQYYLSYIPIMFVQIAPFSCL</sequence>
<proteinExistence type="predicted"/>
<reference evidence="7 8" key="1">
    <citation type="submission" date="2017-09" db="EMBL/GenBank/DDBJ databases">
        <title>Depth-based differentiation of microbial function through sediment-hosted aquifers and enrichment of novel symbionts in the deep terrestrial subsurface.</title>
        <authorList>
            <person name="Probst A.J."/>
            <person name="Ladd B."/>
            <person name="Jarett J.K."/>
            <person name="Geller-Mcgrath D.E."/>
            <person name="Sieber C.M."/>
            <person name="Emerson J.B."/>
            <person name="Anantharaman K."/>
            <person name="Thomas B.C."/>
            <person name="Malmstrom R."/>
            <person name="Stieglmeier M."/>
            <person name="Klingl A."/>
            <person name="Woyke T."/>
            <person name="Ryan C.M."/>
            <person name="Banfield J.F."/>
        </authorList>
    </citation>
    <scope>NUCLEOTIDE SEQUENCE [LARGE SCALE GENOMIC DNA]</scope>
    <source>
        <strain evidence="7">CG23_combo_of_CG06-09_8_20_14_all_41_10</strain>
    </source>
</reference>
<feature type="transmembrane region" description="Helical" evidence="6">
    <location>
        <begin position="50"/>
        <end position="69"/>
    </location>
</feature>
<comment type="caution">
    <text evidence="7">The sequence shown here is derived from an EMBL/GenBank/DDBJ whole genome shotgun (WGS) entry which is preliminary data.</text>
</comment>
<accession>A0A2G9YIU7</accession>
<dbReference type="AlphaFoldDB" id="A0A2G9YIU7"/>
<keyword evidence="3 6" id="KW-0812">Transmembrane</keyword>
<dbReference type="GO" id="GO:0005886">
    <property type="term" value="C:plasma membrane"/>
    <property type="evidence" value="ECO:0007669"/>
    <property type="project" value="UniProtKB-SubCell"/>
</dbReference>
<evidence type="ECO:0000256" key="4">
    <source>
        <dbReference type="ARBA" id="ARBA00022989"/>
    </source>
</evidence>
<evidence type="ECO:0000256" key="1">
    <source>
        <dbReference type="ARBA" id="ARBA00004651"/>
    </source>
</evidence>
<feature type="non-terminal residue" evidence="7">
    <location>
        <position position="70"/>
    </location>
</feature>
<evidence type="ECO:0000256" key="3">
    <source>
        <dbReference type="ARBA" id="ARBA00022692"/>
    </source>
</evidence>
<dbReference type="Proteomes" id="UP000231292">
    <property type="component" value="Unassembled WGS sequence"/>
</dbReference>
<gene>
    <name evidence="7" type="ORF">COX41_07185</name>
</gene>
<keyword evidence="5 6" id="KW-0472">Membrane</keyword>
<feature type="transmembrane region" description="Helical" evidence="6">
    <location>
        <begin position="7"/>
        <end position="30"/>
    </location>
</feature>
<evidence type="ECO:0000256" key="6">
    <source>
        <dbReference type="SAM" id="Phobius"/>
    </source>
</evidence>
<organism evidence="7 8">
    <name type="scientific">Candidatus Sherwoodlollariibacterium unditelluris</name>
    <dbReference type="NCBI Taxonomy" id="1974757"/>
    <lineage>
        <taxon>Bacteria</taxon>
        <taxon>Pseudomonadati</taxon>
        <taxon>Candidatus Omnitrophota</taxon>
        <taxon>Candidatus Sherwoodlollariibacterium</taxon>
    </lineage>
</organism>
<keyword evidence="2" id="KW-1003">Cell membrane</keyword>
<evidence type="ECO:0000256" key="5">
    <source>
        <dbReference type="ARBA" id="ARBA00023136"/>
    </source>
</evidence>